<name>A0A7S6UL22_9GAMM</name>
<accession>A0A7S6UL22</accession>
<proteinExistence type="predicted"/>
<evidence type="ECO:0000313" key="1">
    <source>
        <dbReference type="EMBL" id="QOW22298.1"/>
    </source>
</evidence>
<sequence length="125" mass="13077">MKFLALIYFVLSLFGCDIGGSSYVTRTTVDGTDTLYSQATTQAGVARFECLRSASGSCHYSVYAHGCAPTSGPDQTPSGSCESDPIERFTVARGDSRQIAGLTGFDLCVSAEDAPAGKACDGPER</sequence>
<dbReference type="PROSITE" id="PS51257">
    <property type="entry name" value="PROKAR_LIPOPROTEIN"/>
    <property type="match status" value="1"/>
</dbReference>
<evidence type="ECO:0000313" key="2">
    <source>
        <dbReference type="Proteomes" id="UP000593932"/>
    </source>
</evidence>
<evidence type="ECO:0008006" key="3">
    <source>
        <dbReference type="Google" id="ProtNLM"/>
    </source>
</evidence>
<dbReference type="EMBL" id="CP063657">
    <property type="protein sequence ID" value="QOW22298.1"/>
    <property type="molecule type" value="Genomic_DNA"/>
</dbReference>
<organism evidence="1 2">
    <name type="scientific">Novilysobacter avium</name>
    <dbReference type="NCBI Taxonomy" id="2781023"/>
    <lineage>
        <taxon>Bacteria</taxon>
        <taxon>Pseudomonadati</taxon>
        <taxon>Pseudomonadota</taxon>
        <taxon>Gammaproteobacteria</taxon>
        <taxon>Lysobacterales</taxon>
        <taxon>Lysobacteraceae</taxon>
        <taxon>Novilysobacter</taxon>
    </lineage>
</organism>
<gene>
    <name evidence="1" type="ORF">INQ42_01395</name>
</gene>
<protein>
    <recommendedName>
        <fullName evidence="3">Secreted protein</fullName>
    </recommendedName>
</protein>
<dbReference type="Proteomes" id="UP000593932">
    <property type="component" value="Chromosome"/>
</dbReference>
<keyword evidence="2" id="KW-1185">Reference proteome</keyword>
<reference evidence="1 2" key="1">
    <citation type="submission" date="2020-10" db="EMBL/GenBank/DDBJ databases">
        <title>complete genome sequencing of Lysobacter sp. H23M41.</title>
        <authorList>
            <person name="Bae J.-W."/>
            <person name="Lee S.-Y."/>
        </authorList>
    </citation>
    <scope>NUCLEOTIDE SEQUENCE [LARGE SCALE GENOMIC DNA]</scope>
    <source>
        <strain evidence="1 2">H23M41</strain>
    </source>
</reference>
<dbReference type="RefSeq" id="WP_194034837.1">
    <property type="nucleotide sequence ID" value="NZ_CP063657.1"/>
</dbReference>